<name>A0A832YTU9_9CREN</name>
<evidence type="ECO:0000256" key="1">
    <source>
        <dbReference type="ARBA" id="ARBA00004651"/>
    </source>
</evidence>
<dbReference type="Pfam" id="PF03553">
    <property type="entry name" value="Na_H_antiporter"/>
    <property type="match status" value="1"/>
</dbReference>
<dbReference type="PANTHER" id="PTHR43478:SF1">
    <property type="entry name" value="NA+_H+ ANTIPORTER NHAC-LIKE C-TERMINAL DOMAIN-CONTAINING PROTEIN"/>
    <property type="match status" value="1"/>
</dbReference>
<feature type="transmembrane region" description="Helical" evidence="6">
    <location>
        <begin position="350"/>
        <end position="371"/>
    </location>
</feature>
<evidence type="ECO:0000256" key="6">
    <source>
        <dbReference type="SAM" id="Phobius"/>
    </source>
</evidence>
<feature type="transmembrane region" description="Helical" evidence="6">
    <location>
        <begin position="149"/>
        <end position="173"/>
    </location>
</feature>
<dbReference type="PANTHER" id="PTHR43478">
    <property type="entry name" value="NA+/H+ ANTIPORTER-RELATED"/>
    <property type="match status" value="1"/>
</dbReference>
<proteinExistence type="predicted"/>
<evidence type="ECO:0000313" key="9">
    <source>
        <dbReference type="Proteomes" id="UP000605805"/>
    </source>
</evidence>
<evidence type="ECO:0000256" key="2">
    <source>
        <dbReference type="ARBA" id="ARBA00022475"/>
    </source>
</evidence>
<keyword evidence="4 6" id="KW-1133">Transmembrane helix</keyword>
<keyword evidence="2" id="KW-1003">Cell membrane</keyword>
<feature type="transmembrane region" description="Helical" evidence="6">
    <location>
        <begin position="6"/>
        <end position="26"/>
    </location>
</feature>
<dbReference type="GO" id="GO:0005886">
    <property type="term" value="C:plasma membrane"/>
    <property type="evidence" value="ECO:0007669"/>
    <property type="project" value="UniProtKB-SubCell"/>
</dbReference>
<feature type="transmembrane region" description="Helical" evidence="6">
    <location>
        <begin position="383"/>
        <end position="408"/>
    </location>
</feature>
<evidence type="ECO:0000256" key="5">
    <source>
        <dbReference type="ARBA" id="ARBA00023136"/>
    </source>
</evidence>
<evidence type="ECO:0000259" key="7">
    <source>
        <dbReference type="Pfam" id="PF03553"/>
    </source>
</evidence>
<dbReference type="Proteomes" id="UP000605805">
    <property type="component" value="Unassembled WGS sequence"/>
</dbReference>
<evidence type="ECO:0000313" key="8">
    <source>
        <dbReference type="EMBL" id="HIP57660.1"/>
    </source>
</evidence>
<keyword evidence="3 6" id="KW-0812">Transmembrane</keyword>
<feature type="transmembrane region" description="Helical" evidence="6">
    <location>
        <begin position="33"/>
        <end position="53"/>
    </location>
</feature>
<keyword evidence="5 6" id="KW-0472">Membrane</keyword>
<dbReference type="InterPro" id="IPR018461">
    <property type="entry name" value="Na/H_Antiport_NhaC-like_C"/>
</dbReference>
<dbReference type="AlphaFoldDB" id="A0A832YTU9"/>
<feature type="transmembrane region" description="Helical" evidence="6">
    <location>
        <begin position="73"/>
        <end position="97"/>
    </location>
</feature>
<feature type="transmembrane region" description="Helical" evidence="6">
    <location>
        <begin position="317"/>
        <end position="338"/>
    </location>
</feature>
<feature type="transmembrane region" description="Helical" evidence="6">
    <location>
        <begin position="212"/>
        <end position="229"/>
    </location>
</feature>
<comment type="subcellular location">
    <subcellularLocation>
        <location evidence="1">Cell membrane</location>
        <topology evidence="1">Multi-pass membrane protein</topology>
    </subcellularLocation>
</comment>
<evidence type="ECO:0000256" key="3">
    <source>
        <dbReference type="ARBA" id="ARBA00022692"/>
    </source>
</evidence>
<protein>
    <submittedName>
        <fullName evidence="8">Na+/H+ antiporter NhaC family protein</fullName>
    </submittedName>
</protein>
<gene>
    <name evidence="8" type="ORF">EYH02_06345</name>
</gene>
<sequence>MPEEKRFPYVTFPLLPPLIAIVLAIVTRQILPSLFAGIWIAALMVTGYNPIAATTQTLEWIVENVVDSWNATILLFDFVIGAFVGVLYASGAIHAVADALARKIRSARGSSLVGWALGLIVFFDDYTNTIVVGNTVRPLTDRTRVSRELLSYIVDSTAAPVAGLALVSTWIGYEVSLIRESFATLQQEFEKGLISAAPAVTPYAAWLASVPYRYYSILAIILVLLVVLTRRHYGPMLRAEHRVVSTGKVLRDGAQPLMPIRSVLGEVAAKRRAPAWLFVLSVLVLIVVTLIGMWVTGAGKPDWWTVPFTEALVNADSATALLWGSFTAYLVAFVGAILSRALRFSEAMDYTIKGMYLMVFANALTLFAWTIKSATDAIGTADYVVHIAMGTGVPAVVVPLIVFLACMFISFTTGTSWGTFGIMMPIAIPLAWKLALAQLGSVELAHTITFASIASVFAGSIFGDHCSPISDTTIMSSMFSACDHIDHVTTQLPYAVTAALVSMVLFALFAIGIMNPAILLPIGVALLVLTHRALNIVYAKRVGLSPVVPNYVVE</sequence>
<accession>A0A832YTU9</accession>
<feature type="transmembrane region" description="Helical" evidence="6">
    <location>
        <begin position="415"/>
        <end position="432"/>
    </location>
</feature>
<reference evidence="8" key="1">
    <citation type="journal article" date="2020" name="ISME J.">
        <title>Gammaproteobacteria mediating utilization of methyl-, sulfur- and petroleum organic compounds in deep ocean hydrothermal plumes.</title>
        <authorList>
            <person name="Zhou Z."/>
            <person name="Liu Y."/>
            <person name="Pan J."/>
            <person name="Cron B.R."/>
            <person name="Toner B.M."/>
            <person name="Anantharaman K."/>
            <person name="Breier J.A."/>
            <person name="Dick G.J."/>
            <person name="Li M."/>
        </authorList>
    </citation>
    <scope>NUCLEOTIDE SEQUENCE</scope>
    <source>
        <strain evidence="8">SZUA-1435</strain>
    </source>
</reference>
<feature type="transmembrane region" description="Helical" evidence="6">
    <location>
        <begin position="275"/>
        <end position="297"/>
    </location>
</feature>
<comment type="caution">
    <text evidence="8">The sequence shown here is derived from an EMBL/GenBank/DDBJ whole genome shotgun (WGS) entry which is preliminary data.</text>
</comment>
<evidence type="ECO:0000256" key="4">
    <source>
        <dbReference type="ARBA" id="ARBA00022989"/>
    </source>
</evidence>
<organism evidence="8 9">
    <name type="scientific">Ignisphaera aggregans</name>
    <dbReference type="NCBI Taxonomy" id="334771"/>
    <lineage>
        <taxon>Archaea</taxon>
        <taxon>Thermoproteota</taxon>
        <taxon>Thermoprotei</taxon>
        <taxon>Desulfurococcales</taxon>
        <taxon>Desulfurococcaceae</taxon>
        <taxon>Ignisphaera</taxon>
    </lineage>
</organism>
<feature type="transmembrane region" description="Helical" evidence="6">
    <location>
        <begin position="517"/>
        <end position="534"/>
    </location>
</feature>
<feature type="domain" description="Na+/H+ antiporter NhaC-like C-terminal" evidence="7">
    <location>
        <begin position="161"/>
        <end position="510"/>
    </location>
</feature>
<dbReference type="EMBL" id="DQTV01000127">
    <property type="protein sequence ID" value="HIP57660.1"/>
    <property type="molecule type" value="Genomic_DNA"/>
</dbReference>